<keyword evidence="10 17" id="KW-1133">Transmembrane helix</keyword>
<dbReference type="InterPro" id="IPR043130">
    <property type="entry name" value="CDP-OH_PTrfase_TM_dom"/>
</dbReference>
<evidence type="ECO:0000256" key="4">
    <source>
        <dbReference type="ARBA" id="ARBA00010441"/>
    </source>
</evidence>
<comment type="subcellular location">
    <subcellularLocation>
        <location evidence="3">Endomembrane system</location>
    </subcellularLocation>
    <subcellularLocation>
        <location evidence="2">Membrane</location>
        <topology evidence="2">Multi-pass membrane protein</topology>
    </subcellularLocation>
</comment>
<dbReference type="InterPro" id="IPR000462">
    <property type="entry name" value="CDP-OH_P_trans"/>
</dbReference>
<keyword evidence="9 17" id="KW-0812">Transmembrane</keyword>
<reference evidence="18 19" key="1">
    <citation type="submission" date="2015-09" db="EMBL/GenBank/DDBJ databases">
        <title>A metagenomics-based metabolic model of nitrate-dependent anaerobic oxidation of methane by Methanoperedens-like archaea.</title>
        <authorList>
            <person name="Arshad A."/>
            <person name="Speth D.R."/>
            <person name="De Graaf R.M."/>
            <person name="Op Den Camp H.J."/>
            <person name="Jetten M.S."/>
            <person name="Welte C.U."/>
        </authorList>
    </citation>
    <scope>NUCLEOTIDE SEQUENCE [LARGE SCALE GENOMIC DNA]</scope>
</reference>
<evidence type="ECO:0000313" key="18">
    <source>
        <dbReference type="EMBL" id="KPQ43012.1"/>
    </source>
</evidence>
<dbReference type="EMBL" id="LKCM01000187">
    <property type="protein sequence ID" value="KPQ43012.1"/>
    <property type="molecule type" value="Genomic_DNA"/>
</dbReference>
<evidence type="ECO:0000256" key="7">
    <source>
        <dbReference type="ARBA" id="ARBA00022516"/>
    </source>
</evidence>
<keyword evidence="8 16" id="KW-0808">Transferase</keyword>
<dbReference type="Gene3D" id="1.20.120.1760">
    <property type="match status" value="1"/>
</dbReference>
<dbReference type="GO" id="GO:0008654">
    <property type="term" value="P:phospholipid biosynthetic process"/>
    <property type="evidence" value="ECO:0007669"/>
    <property type="project" value="UniProtKB-KW"/>
</dbReference>
<evidence type="ECO:0000256" key="1">
    <source>
        <dbReference type="ARBA" id="ARBA00000287"/>
    </source>
</evidence>
<dbReference type="GO" id="GO:0016020">
    <property type="term" value="C:membrane"/>
    <property type="evidence" value="ECO:0007669"/>
    <property type="project" value="UniProtKB-SubCell"/>
</dbReference>
<comment type="catalytic activity">
    <reaction evidence="1">
        <text>a CDP-1,2-diacyl-sn-glycerol + L-serine = a 1,2-diacyl-sn-glycero-3-phospho-L-serine + CMP + H(+)</text>
        <dbReference type="Rhea" id="RHEA:16913"/>
        <dbReference type="ChEBI" id="CHEBI:15378"/>
        <dbReference type="ChEBI" id="CHEBI:33384"/>
        <dbReference type="ChEBI" id="CHEBI:57262"/>
        <dbReference type="ChEBI" id="CHEBI:58332"/>
        <dbReference type="ChEBI" id="CHEBI:60377"/>
        <dbReference type="EC" id="2.7.8.8"/>
    </reaction>
</comment>
<keyword evidence="14" id="KW-1208">Phospholipid metabolism</keyword>
<evidence type="ECO:0000256" key="8">
    <source>
        <dbReference type="ARBA" id="ARBA00022679"/>
    </source>
</evidence>
<keyword evidence="13" id="KW-0594">Phospholipid biosynthesis</keyword>
<evidence type="ECO:0000256" key="16">
    <source>
        <dbReference type="RuleBase" id="RU003750"/>
    </source>
</evidence>
<dbReference type="AlphaFoldDB" id="A0A0P8C875"/>
<evidence type="ECO:0000313" key="19">
    <source>
        <dbReference type="Proteomes" id="UP000050360"/>
    </source>
</evidence>
<name>A0A0P8C875_9EURY</name>
<dbReference type="InterPro" id="IPR004533">
    <property type="entry name" value="CDP-diaglyc--ser_O-PTrfase"/>
</dbReference>
<proteinExistence type="inferred from homology"/>
<evidence type="ECO:0000256" key="5">
    <source>
        <dbReference type="ARBA" id="ARBA00013174"/>
    </source>
</evidence>
<evidence type="ECO:0000256" key="17">
    <source>
        <dbReference type="SAM" id="Phobius"/>
    </source>
</evidence>
<feature type="transmembrane region" description="Helical" evidence="17">
    <location>
        <begin position="176"/>
        <end position="194"/>
    </location>
</feature>
<organism evidence="18 19">
    <name type="scientific">Candidatus Methanoperedens nitratireducens</name>
    <dbReference type="NCBI Taxonomy" id="1392998"/>
    <lineage>
        <taxon>Archaea</taxon>
        <taxon>Methanobacteriati</taxon>
        <taxon>Methanobacteriota</taxon>
        <taxon>Stenosarchaea group</taxon>
        <taxon>Methanomicrobia</taxon>
        <taxon>Methanosarcinales</taxon>
        <taxon>ANME-2 cluster</taxon>
        <taxon>Candidatus Methanoperedentaceae</taxon>
        <taxon>Candidatus Methanoperedens</taxon>
    </lineage>
</organism>
<feature type="transmembrane region" description="Helical" evidence="17">
    <location>
        <begin position="95"/>
        <end position="112"/>
    </location>
</feature>
<dbReference type="GO" id="GO:0003882">
    <property type="term" value="F:CDP-diacylglycerol-serine O-phosphatidyltransferase activity"/>
    <property type="evidence" value="ECO:0007669"/>
    <property type="project" value="UniProtKB-EC"/>
</dbReference>
<comment type="similarity">
    <text evidence="4 16">Belongs to the CDP-alcohol phosphatidyltransferase class-I family.</text>
</comment>
<dbReference type="Pfam" id="PF01066">
    <property type="entry name" value="CDP-OH_P_transf"/>
    <property type="match status" value="1"/>
</dbReference>
<feature type="transmembrane region" description="Helical" evidence="17">
    <location>
        <begin position="124"/>
        <end position="141"/>
    </location>
</feature>
<dbReference type="GO" id="GO:0012505">
    <property type="term" value="C:endomembrane system"/>
    <property type="evidence" value="ECO:0007669"/>
    <property type="project" value="UniProtKB-SubCell"/>
</dbReference>
<gene>
    <name evidence="18" type="ORF">MPEBLZ_02443</name>
</gene>
<dbReference type="PATRIC" id="fig|1719120.3.peg.2666"/>
<evidence type="ECO:0000256" key="15">
    <source>
        <dbReference type="ARBA" id="ARBA00032361"/>
    </source>
</evidence>
<dbReference type="NCBIfam" id="TIGR00473">
    <property type="entry name" value="pssA"/>
    <property type="match status" value="1"/>
</dbReference>
<evidence type="ECO:0000256" key="3">
    <source>
        <dbReference type="ARBA" id="ARBA00004308"/>
    </source>
</evidence>
<evidence type="ECO:0000256" key="6">
    <source>
        <dbReference type="ARBA" id="ARBA00017171"/>
    </source>
</evidence>
<evidence type="ECO:0000256" key="9">
    <source>
        <dbReference type="ARBA" id="ARBA00022692"/>
    </source>
</evidence>
<dbReference type="InterPro" id="IPR048254">
    <property type="entry name" value="CDP_ALCOHOL_P_TRANSF_CS"/>
</dbReference>
<evidence type="ECO:0000256" key="10">
    <source>
        <dbReference type="ARBA" id="ARBA00022989"/>
    </source>
</evidence>
<keyword evidence="7" id="KW-0444">Lipid biosynthesis</keyword>
<comment type="caution">
    <text evidence="18">The sequence shown here is derived from an EMBL/GenBank/DDBJ whole genome shotgun (WGS) entry which is preliminary data.</text>
</comment>
<evidence type="ECO:0000256" key="13">
    <source>
        <dbReference type="ARBA" id="ARBA00023209"/>
    </source>
</evidence>
<evidence type="ECO:0000256" key="2">
    <source>
        <dbReference type="ARBA" id="ARBA00004141"/>
    </source>
</evidence>
<sequence length="228" mass="24501">MGQNILKLIKPADIITLVNALLGFFSIIMTLRGEIEIALVFILLAVIADGADGAVARFSGNGVLGANLDSLSDCISFGVAPAVVSYAALSNLGNFALVFPAFFMVCGILRLARFNVSGKKDGFEGIPITAGGFIVALFLMVKDIVPYFEYIFTALLVILSLLMISTISYPKIKNPLTLAPLVIVLVFNIAAFYLGLTDLVKKGSLLLFILIMIYVLSPIGVKLYDRNK</sequence>
<dbReference type="PROSITE" id="PS00379">
    <property type="entry name" value="CDP_ALCOHOL_P_TRANSF"/>
    <property type="match status" value="1"/>
</dbReference>
<accession>A0A0P8C875</accession>
<feature type="transmembrane region" description="Helical" evidence="17">
    <location>
        <begin position="206"/>
        <end position="224"/>
    </location>
</feature>
<evidence type="ECO:0000256" key="11">
    <source>
        <dbReference type="ARBA" id="ARBA00023098"/>
    </source>
</evidence>
<dbReference type="Proteomes" id="UP000050360">
    <property type="component" value="Unassembled WGS sequence"/>
</dbReference>
<dbReference type="EC" id="2.7.8.8" evidence="5"/>
<evidence type="ECO:0000256" key="14">
    <source>
        <dbReference type="ARBA" id="ARBA00023264"/>
    </source>
</evidence>
<protein>
    <recommendedName>
        <fullName evidence="6">CDP-diacylglycerol--serine O-phosphatidyltransferase</fullName>
        <ecNumber evidence="5">2.7.8.8</ecNumber>
    </recommendedName>
    <alternativeName>
        <fullName evidence="15">Phosphatidylserine synthase</fullName>
    </alternativeName>
</protein>
<keyword evidence="11" id="KW-0443">Lipid metabolism</keyword>
<evidence type="ECO:0000256" key="12">
    <source>
        <dbReference type="ARBA" id="ARBA00023136"/>
    </source>
</evidence>
<feature type="transmembrane region" description="Helical" evidence="17">
    <location>
        <begin position="147"/>
        <end position="164"/>
    </location>
</feature>
<keyword evidence="12 17" id="KW-0472">Membrane</keyword>